<dbReference type="InterPro" id="IPR032818">
    <property type="entry name" value="DedA-like"/>
</dbReference>
<feature type="domain" description="VTT" evidence="8">
    <location>
        <begin position="50"/>
        <end position="177"/>
    </location>
</feature>
<feature type="transmembrane region" description="Helical" evidence="7">
    <location>
        <begin position="55"/>
        <end position="84"/>
    </location>
</feature>
<dbReference type="InterPro" id="IPR032816">
    <property type="entry name" value="VTT_dom"/>
</dbReference>
<keyword evidence="6 7" id="KW-0472">Membrane</keyword>
<feature type="transmembrane region" description="Helical" evidence="7">
    <location>
        <begin position="27"/>
        <end position="49"/>
    </location>
</feature>
<dbReference type="PANTHER" id="PTHR30353">
    <property type="entry name" value="INNER MEMBRANE PROTEIN DEDA-RELATED"/>
    <property type="match status" value="1"/>
</dbReference>
<evidence type="ECO:0000256" key="4">
    <source>
        <dbReference type="ARBA" id="ARBA00022692"/>
    </source>
</evidence>
<proteinExistence type="inferred from homology"/>
<evidence type="ECO:0000256" key="7">
    <source>
        <dbReference type="RuleBase" id="RU367016"/>
    </source>
</evidence>
<dbReference type="Proteomes" id="UP000031637">
    <property type="component" value="Chromosome"/>
</dbReference>
<evidence type="ECO:0000313" key="9">
    <source>
        <dbReference type="EMBL" id="BAO30443.1"/>
    </source>
</evidence>
<dbReference type="PANTHER" id="PTHR30353:SF0">
    <property type="entry name" value="TRANSMEMBRANE PROTEIN"/>
    <property type="match status" value="1"/>
</dbReference>
<dbReference type="InterPro" id="IPR058127">
    <property type="entry name" value="DedA"/>
</dbReference>
<dbReference type="Pfam" id="PF09335">
    <property type="entry name" value="VTT_dom"/>
    <property type="match status" value="1"/>
</dbReference>
<feature type="transmembrane region" description="Helical" evidence="7">
    <location>
        <begin position="191"/>
        <end position="209"/>
    </location>
</feature>
<keyword evidence="4 7" id="KW-0812">Transmembrane</keyword>
<dbReference type="HOGENOM" id="CLU_044208_6_1_4"/>
<dbReference type="NCBIfam" id="NF008102">
    <property type="entry name" value="PRK10847.1"/>
    <property type="match status" value="1"/>
</dbReference>
<evidence type="ECO:0000256" key="6">
    <source>
        <dbReference type="ARBA" id="ARBA00023136"/>
    </source>
</evidence>
<keyword evidence="3 7" id="KW-1003">Cell membrane</keyword>
<dbReference type="KEGG" id="shd:SUTH_02663"/>
<accession>W0SKP4</accession>
<evidence type="ECO:0000256" key="5">
    <source>
        <dbReference type="ARBA" id="ARBA00022989"/>
    </source>
</evidence>
<organism evidence="9 10">
    <name type="scientific">Sulfuritalea hydrogenivorans sk43H</name>
    <dbReference type="NCBI Taxonomy" id="1223802"/>
    <lineage>
        <taxon>Bacteria</taxon>
        <taxon>Pseudomonadati</taxon>
        <taxon>Pseudomonadota</taxon>
        <taxon>Betaproteobacteria</taxon>
        <taxon>Nitrosomonadales</taxon>
        <taxon>Sterolibacteriaceae</taxon>
        <taxon>Sulfuritalea</taxon>
    </lineage>
</organism>
<dbReference type="STRING" id="1223802.SUTH_02663"/>
<keyword evidence="5 7" id="KW-1133">Transmembrane helix</keyword>
<evidence type="ECO:0000256" key="1">
    <source>
        <dbReference type="ARBA" id="ARBA00004651"/>
    </source>
</evidence>
<gene>
    <name evidence="9" type="ORF">SUTH_02663</name>
</gene>
<reference evidence="9 10" key="1">
    <citation type="journal article" date="2014" name="Syst. Appl. Microbiol.">
        <title>Complete genomes of freshwater sulfur oxidizers Sulfuricella denitrificans skB26 and Sulfuritalea hydrogenivorans sk43H: genetic insights into the sulfur oxidation pathway of betaproteobacteria.</title>
        <authorList>
            <person name="Watanabe T."/>
            <person name="Kojima H."/>
            <person name="Fukui M."/>
        </authorList>
    </citation>
    <scope>NUCLEOTIDE SEQUENCE [LARGE SCALE GENOMIC DNA]</scope>
    <source>
        <strain evidence="9">DSM22779</strain>
    </source>
</reference>
<dbReference type="OrthoDB" id="9813426at2"/>
<keyword evidence="10" id="KW-1185">Reference proteome</keyword>
<evidence type="ECO:0000256" key="2">
    <source>
        <dbReference type="ARBA" id="ARBA00010792"/>
    </source>
</evidence>
<dbReference type="RefSeq" id="WP_041099860.1">
    <property type="nucleotide sequence ID" value="NZ_AP012547.1"/>
</dbReference>
<name>W0SKP4_9PROT</name>
<dbReference type="EMBL" id="AP012547">
    <property type="protein sequence ID" value="BAO30443.1"/>
    <property type="molecule type" value="Genomic_DNA"/>
</dbReference>
<sequence>MELLAQFIDIILHVDKYLAMLLAQYGIWIYAILFLIVFCETGLVVTPFLPGDSLLFVAGALAATSGGSFDINIVIAVLLAAAILGDNTNYWIGRWAGKRILAWGEHSRYFNRKAFDLTHAYYESHGGKTMLVARFMPFVRTFAPFVAGVGNMSYPRYFAFDLAGAVLWVFSLCLAGYWFGNIPWVKANLSLIIFGTIGLSLAPLVLAWLRHRLAPKAS</sequence>
<protein>
    <submittedName>
        <fullName evidence="9">Protein DedA</fullName>
    </submittedName>
</protein>
<dbReference type="GO" id="GO:0005886">
    <property type="term" value="C:plasma membrane"/>
    <property type="evidence" value="ECO:0007669"/>
    <property type="project" value="UniProtKB-SubCell"/>
</dbReference>
<comment type="subcellular location">
    <subcellularLocation>
        <location evidence="1 7">Cell membrane</location>
        <topology evidence="1 7">Multi-pass membrane protein</topology>
    </subcellularLocation>
</comment>
<comment type="similarity">
    <text evidence="2 7">Belongs to the DedA family.</text>
</comment>
<dbReference type="AlphaFoldDB" id="W0SKP4"/>
<feature type="transmembrane region" description="Helical" evidence="7">
    <location>
        <begin position="158"/>
        <end position="179"/>
    </location>
</feature>
<evidence type="ECO:0000256" key="3">
    <source>
        <dbReference type="ARBA" id="ARBA00022475"/>
    </source>
</evidence>
<evidence type="ECO:0000313" key="10">
    <source>
        <dbReference type="Proteomes" id="UP000031637"/>
    </source>
</evidence>
<evidence type="ECO:0000259" key="8">
    <source>
        <dbReference type="Pfam" id="PF09335"/>
    </source>
</evidence>